<dbReference type="PANTHER" id="PTHR33732">
    <property type="entry name" value="REF/SRPP-LIKE PROTEIN OS05G0151300/LOC_OS05G05940"/>
    <property type="match status" value="1"/>
</dbReference>
<dbReference type="EMBL" id="VEPZ02001401">
    <property type="protein sequence ID" value="KAE8675404.1"/>
    <property type="molecule type" value="Genomic_DNA"/>
</dbReference>
<reference evidence="2" key="1">
    <citation type="submission" date="2019-09" db="EMBL/GenBank/DDBJ databases">
        <title>Draft genome information of white flower Hibiscus syriacus.</title>
        <authorList>
            <person name="Kim Y.-M."/>
        </authorList>
    </citation>
    <scope>NUCLEOTIDE SEQUENCE [LARGE SCALE GENOMIC DNA]</scope>
    <source>
        <strain evidence="2">YM2019G1</strain>
    </source>
</reference>
<evidence type="ECO:0000256" key="1">
    <source>
        <dbReference type="ARBA" id="ARBA00009737"/>
    </source>
</evidence>
<evidence type="ECO:0000313" key="3">
    <source>
        <dbReference type="Proteomes" id="UP000436088"/>
    </source>
</evidence>
<dbReference type="InterPro" id="IPR008802">
    <property type="entry name" value="REF"/>
</dbReference>
<proteinExistence type="inferred from homology"/>
<accession>A0A6A2YIM3</accession>
<name>A0A6A2YIM3_HIBSY</name>
<sequence length="432" mass="47940">MAQGVCSNIKHDMAKEEEQQRLKYLEFVQVAAVHAALSFTNLYLYAKERSGPLKPGVETVEGTVKSVVRPVYDKYHDVPVELLKFVDTKLDESVTKLDRRVPPVIKQVSSEAILAAKKAPHVAHGVASNVHRVGLWTLPRDMPNPFSAWRRLNQLPLFPQVASAVVQTSAYCAEKYNQKVVGGAEKGYKVASCLPLVPTEKIAKVFDEQEQRLKYLEFVQVAAVHAALCFANLYLYAKERSGPLKSGVEAVEETVKSVVRPVYDKYRDVPIELLKFVDTKVGKSMTELDRRVPPVVKQVSSEAISAAQKAPEVARGVASEVHRAGVLNTASGYAKSVYTKYEPTAKELYAKYEPRAEQCAVSAWRKLQKLPLFPQVASVVVPRAAYCTDKYNQTVVSSAEKGYKVASYLPLVPTEKVAKVFSEQKIEMQPLG</sequence>
<organism evidence="2 3">
    <name type="scientific">Hibiscus syriacus</name>
    <name type="common">Rose of Sharon</name>
    <dbReference type="NCBI Taxonomy" id="106335"/>
    <lineage>
        <taxon>Eukaryota</taxon>
        <taxon>Viridiplantae</taxon>
        <taxon>Streptophyta</taxon>
        <taxon>Embryophyta</taxon>
        <taxon>Tracheophyta</taxon>
        <taxon>Spermatophyta</taxon>
        <taxon>Magnoliopsida</taxon>
        <taxon>eudicotyledons</taxon>
        <taxon>Gunneridae</taxon>
        <taxon>Pentapetalae</taxon>
        <taxon>rosids</taxon>
        <taxon>malvids</taxon>
        <taxon>Malvales</taxon>
        <taxon>Malvaceae</taxon>
        <taxon>Malvoideae</taxon>
        <taxon>Hibiscus</taxon>
    </lineage>
</organism>
<comment type="caution">
    <text evidence="2">The sequence shown here is derived from an EMBL/GenBank/DDBJ whole genome shotgun (WGS) entry which is preliminary data.</text>
</comment>
<dbReference type="PANTHER" id="PTHR33732:SF9">
    <property type="entry name" value="REF_SRPP-LIKE PROTEIN OS05G0151300_LOC_OS05G05940"/>
    <property type="match status" value="1"/>
</dbReference>
<gene>
    <name evidence="2" type="ORF">F3Y22_tig00111671pilonHSYRG00114</name>
</gene>
<keyword evidence="3" id="KW-1185">Reference proteome</keyword>
<dbReference type="AlphaFoldDB" id="A0A6A2YIM3"/>
<dbReference type="Proteomes" id="UP000436088">
    <property type="component" value="Unassembled WGS sequence"/>
</dbReference>
<dbReference type="Pfam" id="PF05755">
    <property type="entry name" value="REF"/>
    <property type="match status" value="2"/>
</dbReference>
<protein>
    <submittedName>
        <fullName evidence="2">Stress-related protein</fullName>
    </submittedName>
</protein>
<comment type="similarity">
    <text evidence="1">Belongs to the REF/SRPP family.</text>
</comment>
<evidence type="ECO:0000313" key="2">
    <source>
        <dbReference type="EMBL" id="KAE8675404.1"/>
    </source>
</evidence>